<dbReference type="Gene3D" id="3.30.470.20">
    <property type="entry name" value="ATP-grasp fold, B domain"/>
    <property type="match status" value="1"/>
</dbReference>
<evidence type="ECO:0000259" key="3">
    <source>
        <dbReference type="Pfam" id="PF01326"/>
    </source>
</evidence>
<evidence type="ECO:0000259" key="2">
    <source>
        <dbReference type="Pfam" id="PF00391"/>
    </source>
</evidence>
<dbReference type="SUPFAM" id="SSF52009">
    <property type="entry name" value="Phosphohistidine domain"/>
    <property type="match status" value="1"/>
</dbReference>
<dbReference type="Pfam" id="PF00391">
    <property type="entry name" value="PEP-utilizers"/>
    <property type="match status" value="1"/>
</dbReference>
<dbReference type="InterPro" id="IPR008279">
    <property type="entry name" value="PEP-util_enz_mobile_dom"/>
</dbReference>
<dbReference type="PANTHER" id="PTHR43615">
    <property type="entry name" value="PHOSPHOENOLPYRUVATE SYNTHASE-RELATED"/>
    <property type="match status" value="1"/>
</dbReference>
<feature type="domain" description="Pyruvate phosphate dikinase AMP/ATP-binding" evidence="3">
    <location>
        <begin position="20"/>
        <end position="309"/>
    </location>
</feature>
<dbReference type="AlphaFoldDB" id="A0A150SM75"/>
<dbReference type="InterPro" id="IPR013815">
    <property type="entry name" value="ATP_grasp_subdomain_1"/>
</dbReference>
<keyword evidence="4" id="KW-0418">Kinase</keyword>
<evidence type="ECO:0000313" key="5">
    <source>
        <dbReference type="Proteomes" id="UP000075635"/>
    </source>
</evidence>
<feature type="region of interest" description="Disordered" evidence="1">
    <location>
        <begin position="219"/>
        <end position="242"/>
    </location>
</feature>
<dbReference type="Pfam" id="PF01326">
    <property type="entry name" value="PPDK_N"/>
    <property type="match status" value="1"/>
</dbReference>
<dbReference type="GO" id="GO:0005524">
    <property type="term" value="F:ATP binding"/>
    <property type="evidence" value="ECO:0007669"/>
    <property type="project" value="InterPro"/>
</dbReference>
<dbReference type="InterPro" id="IPR036637">
    <property type="entry name" value="Phosphohistidine_dom_sf"/>
</dbReference>
<keyword evidence="4" id="KW-0670">Pyruvate</keyword>
<organism evidence="4 5">
    <name type="scientific">Sorangium cellulosum</name>
    <name type="common">Polyangium cellulosum</name>
    <dbReference type="NCBI Taxonomy" id="56"/>
    <lineage>
        <taxon>Bacteria</taxon>
        <taxon>Pseudomonadati</taxon>
        <taxon>Myxococcota</taxon>
        <taxon>Polyangia</taxon>
        <taxon>Polyangiales</taxon>
        <taxon>Polyangiaceae</taxon>
        <taxon>Sorangium</taxon>
    </lineage>
</organism>
<dbReference type="Gene3D" id="3.30.1490.20">
    <property type="entry name" value="ATP-grasp fold, A domain"/>
    <property type="match status" value="1"/>
</dbReference>
<dbReference type="SUPFAM" id="SSF56059">
    <property type="entry name" value="Glutathione synthetase ATP-binding domain-like"/>
    <property type="match status" value="1"/>
</dbReference>
<dbReference type="Proteomes" id="UP000075635">
    <property type="component" value="Unassembled WGS sequence"/>
</dbReference>
<sequence>MSPETIVHRLSELSRADLSTAGGKGANLGEMIRLGLPVPPGFVVSTQAYAEQARACGLAERLGAHLAAGEEEAAASAAEELFRSGAMLASVEGAVRAAYRELGAARVAVRSSATAEDLADASFAGQQETFLDVAGEDEVLASIRRCWASLYSPRALHYRRARGISHLSVEIAVVVQRMVPADAAGVLFTVDPVKQRSDWMLLSAAPGLGEAIVSGRRRGDTYRVRREPRDGGGPQAGSPARRGALAIVDRDLESPGRPALGDAELLELGRLGLSLEAHFGCPQDVEFAVASGRVFLLQSRPITTLGAAEIEPIEPAPTDTMDEALERFPIAPRPLDHWAIKNNRRAFIHALRDMGFAVSDADAQEPPAHVWRETLLLPKLRPTVRLLGAPAKLAACFGKDSSAWWSGEPLSQLLAASRPVDCARLGDAELIERTDQVAEVYGDVMGQRFERVPSLMLGTAALGLAVRLAVGKARAPALLADLLGGIHTKTSEANRALFRVAKQAERAGPDVADALRSGRTGDLRATEAGRACLAAVDAFLDEYGHREGVGPYLSTPTWKNDPEPVWCLLRSFMALSELPDDGGGDRRGAALLEIERRLGWVPGLARAFRALTEHVRAATVFREDSHFDLTRPLSAMQTLVAELGRRLHDRGLLPTATDVFQLSEHEAKAWLLGRAPPKEEIEALLKRRRATYQVVNTRWQKQRLQGGGTGDELRGTGASSGVVRARARLVRGEHQFDRLRPGEILVCSYTNPSWTPLFALAAGVVTDTGGAGSHAAIVAREYGIPAVMGVSGATERIADGQEILIDGAEGLVRLLPGSDTSG</sequence>
<reference evidence="4 5" key="1">
    <citation type="submission" date="2014-02" db="EMBL/GenBank/DDBJ databases">
        <title>The small core and large imbalanced accessory genome model reveals a collaborative survival strategy of Sorangium cellulosum strains in nature.</title>
        <authorList>
            <person name="Han K."/>
            <person name="Peng R."/>
            <person name="Blom J."/>
            <person name="Li Y.-Z."/>
        </authorList>
    </citation>
    <scope>NUCLEOTIDE SEQUENCE [LARGE SCALE GENOMIC DNA]</scope>
    <source>
        <strain evidence="4 5">So0011-07</strain>
    </source>
</reference>
<comment type="caution">
    <text evidence="4">The sequence shown here is derived from an EMBL/GenBank/DDBJ whole genome shotgun (WGS) entry which is preliminary data.</text>
</comment>
<evidence type="ECO:0000313" key="4">
    <source>
        <dbReference type="EMBL" id="KYF93545.1"/>
    </source>
</evidence>
<dbReference type="InterPro" id="IPR051549">
    <property type="entry name" value="PEP_Utilizing_Enz"/>
</dbReference>
<dbReference type="EMBL" id="JEMB01000807">
    <property type="protein sequence ID" value="KYF93545.1"/>
    <property type="molecule type" value="Genomic_DNA"/>
</dbReference>
<dbReference type="GO" id="GO:0016301">
    <property type="term" value="F:kinase activity"/>
    <property type="evidence" value="ECO:0007669"/>
    <property type="project" value="UniProtKB-KW"/>
</dbReference>
<protein>
    <submittedName>
        <fullName evidence="4">Pyruvate kinase</fullName>
    </submittedName>
</protein>
<gene>
    <name evidence="4" type="ORF">BE17_23670</name>
</gene>
<dbReference type="PANTHER" id="PTHR43615:SF1">
    <property type="entry name" value="PPDK_N DOMAIN-CONTAINING PROTEIN"/>
    <property type="match status" value="1"/>
</dbReference>
<accession>A0A150SM75</accession>
<proteinExistence type="predicted"/>
<evidence type="ECO:0000256" key="1">
    <source>
        <dbReference type="SAM" id="MobiDB-lite"/>
    </source>
</evidence>
<keyword evidence="4" id="KW-0808">Transferase</keyword>
<feature type="compositionally biased region" description="Basic and acidic residues" evidence="1">
    <location>
        <begin position="219"/>
        <end position="230"/>
    </location>
</feature>
<dbReference type="InterPro" id="IPR002192">
    <property type="entry name" value="PPDK_AMP/ATP-bd"/>
</dbReference>
<name>A0A150SM75_SORCE</name>
<feature type="domain" description="PEP-utilising enzyme mobile" evidence="2">
    <location>
        <begin position="740"/>
        <end position="810"/>
    </location>
</feature>
<dbReference type="Gene3D" id="3.50.30.10">
    <property type="entry name" value="Phosphohistidine domain"/>
    <property type="match status" value="1"/>
</dbReference>